<protein>
    <recommendedName>
        <fullName evidence="3">DUF1330 domain-containing protein</fullName>
    </recommendedName>
</protein>
<dbReference type="EMBL" id="CABVJF010000013">
    <property type="protein sequence ID" value="VVQ10360.1"/>
    <property type="molecule type" value="Genomic_DNA"/>
</dbReference>
<gene>
    <name evidence="1" type="ORF">PS928_03613</name>
</gene>
<accession>A0A5E7UI50</accession>
<evidence type="ECO:0008006" key="3">
    <source>
        <dbReference type="Google" id="ProtNLM"/>
    </source>
</evidence>
<evidence type="ECO:0000313" key="1">
    <source>
        <dbReference type="EMBL" id="VVQ10360.1"/>
    </source>
</evidence>
<dbReference type="OrthoDB" id="8778976at2"/>
<proteinExistence type="predicted"/>
<name>A0A5E7UI50_PSEFL</name>
<organism evidence="1 2">
    <name type="scientific">Pseudomonas fluorescens</name>
    <dbReference type="NCBI Taxonomy" id="294"/>
    <lineage>
        <taxon>Bacteria</taxon>
        <taxon>Pseudomonadati</taxon>
        <taxon>Pseudomonadota</taxon>
        <taxon>Gammaproteobacteria</taxon>
        <taxon>Pseudomonadales</taxon>
        <taxon>Pseudomonadaceae</taxon>
        <taxon>Pseudomonas</taxon>
    </lineage>
</organism>
<sequence length="103" mass="12143">MHLVEIFLPLNTNDGAPQPVELFRRVREQLAEQFGGVTAFTRNPAKGISLLEDNERSEDYIIVYEVMVEAVDRLWWQRYKCDLEEHFHQEEILIRVTAVSLIR</sequence>
<dbReference type="Proteomes" id="UP000381378">
    <property type="component" value="Unassembled WGS sequence"/>
</dbReference>
<reference evidence="1 2" key="1">
    <citation type="submission" date="2019-09" db="EMBL/GenBank/DDBJ databases">
        <authorList>
            <person name="Chandra G."/>
            <person name="Truman W A."/>
        </authorList>
    </citation>
    <scope>NUCLEOTIDE SEQUENCE [LARGE SCALE GENOMIC DNA]</scope>
    <source>
        <strain evidence="1">PS928</strain>
    </source>
</reference>
<dbReference type="AlphaFoldDB" id="A0A5E7UI50"/>
<evidence type="ECO:0000313" key="2">
    <source>
        <dbReference type="Proteomes" id="UP000381378"/>
    </source>
</evidence>